<dbReference type="InterPro" id="IPR015304">
    <property type="entry name" value="ZinT_dom"/>
</dbReference>
<protein>
    <submittedName>
        <fullName evidence="4">Zinc-binding lipoprotein AdcA</fullName>
    </submittedName>
</protein>
<name>N4W9C7_9BACI</name>
<dbReference type="GO" id="GO:0008270">
    <property type="term" value="F:zinc ion binding"/>
    <property type="evidence" value="ECO:0007669"/>
    <property type="project" value="InterPro"/>
</dbReference>
<dbReference type="eggNOG" id="COG3443">
    <property type="taxonomic scope" value="Bacteria"/>
</dbReference>
<dbReference type="Proteomes" id="UP000012283">
    <property type="component" value="Unassembled WGS sequence"/>
</dbReference>
<dbReference type="PATRIC" id="fig|1308866.3.peg.1738"/>
<evidence type="ECO:0000259" key="3">
    <source>
        <dbReference type="Pfam" id="PF09223"/>
    </source>
</evidence>
<dbReference type="STRING" id="1308866.J416_08579"/>
<dbReference type="InterPro" id="IPR012674">
    <property type="entry name" value="Calycin"/>
</dbReference>
<keyword evidence="4" id="KW-0449">Lipoprotein</keyword>
<evidence type="ECO:0000313" key="5">
    <source>
        <dbReference type="Proteomes" id="UP000012283"/>
    </source>
</evidence>
<gene>
    <name evidence="4" type="ORF">J416_08579</name>
</gene>
<evidence type="ECO:0000256" key="2">
    <source>
        <dbReference type="ARBA" id="ARBA00022833"/>
    </source>
</evidence>
<evidence type="ECO:0000313" key="4">
    <source>
        <dbReference type="EMBL" id="ENH96888.1"/>
    </source>
</evidence>
<keyword evidence="5" id="KW-1185">Reference proteome</keyword>
<reference evidence="4 5" key="1">
    <citation type="submission" date="2013-03" db="EMBL/GenBank/DDBJ databases">
        <title>Draft genome sequence of Gracibacillus halophilus YIM-C55.5, a moderately halophilic and thermophilic organism from the Xiaochaidamu salt lake.</title>
        <authorList>
            <person name="Sugumar T."/>
            <person name="Polireddy D.R."/>
            <person name="Antony A."/>
            <person name="Madhava Y.R."/>
            <person name="Sivakumar N."/>
        </authorList>
    </citation>
    <scope>NUCLEOTIDE SEQUENCE [LARGE SCALE GENOMIC DNA]</scope>
    <source>
        <strain evidence="4 5">YIM-C55.5</strain>
    </source>
</reference>
<organism evidence="4 5">
    <name type="scientific">Gracilibacillus halophilus YIM-C55.5</name>
    <dbReference type="NCBI Taxonomy" id="1308866"/>
    <lineage>
        <taxon>Bacteria</taxon>
        <taxon>Bacillati</taxon>
        <taxon>Bacillota</taxon>
        <taxon>Bacilli</taxon>
        <taxon>Bacillales</taxon>
        <taxon>Bacillaceae</taxon>
        <taxon>Gracilibacillus</taxon>
    </lineage>
</organism>
<dbReference type="Pfam" id="PF09223">
    <property type="entry name" value="ZinT"/>
    <property type="match status" value="1"/>
</dbReference>
<dbReference type="Gene3D" id="2.40.128.20">
    <property type="match status" value="1"/>
</dbReference>
<comment type="caution">
    <text evidence="4">The sequence shown here is derived from an EMBL/GenBank/DDBJ whole genome shotgun (WGS) entry which is preliminary data.</text>
</comment>
<evidence type="ECO:0000256" key="1">
    <source>
        <dbReference type="ARBA" id="ARBA00022729"/>
    </source>
</evidence>
<dbReference type="SUPFAM" id="SSF50814">
    <property type="entry name" value="Lipocalins"/>
    <property type="match status" value="1"/>
</dbReference>
<sequence length="53" mass="6266">MNEETEKRYFEDSQVKDRSLSDWEGDWQSVYPLLQDGTLDEVFALGQPTIRQN</sequence>
<feature type="domain" description="ZinT" evidence="3">
    <location>
        <begin position="3"/>
        <end position="44"/>
    </location>
</feature>
<keyword evidence="1" id="KW-0732">Signal</keyword>
<dbReference type="AlphaFoldDB" id="N4W9C7"/>
<proteinExistence type="predicted"/>
<accession>N4W9C7</accession>
<keyword evidence="2" id="KW-0862">Zinc</keyword>
<dbReference type="EMBL" id="APML01000028">
    <property type="protein sequence ID" value="ENH96888.1"/>
    <property type="molecule type" value="Genomic_DNA"/>
</dbReference>